<dbReference type="AlphaFoldDB" id="A0A840YQ81"/>
<sequence length="185" mass="19929">MATDTPETIDAAVLAFCATVAPGVPQYVEVVPGEAARVAYCFDNAAAAVARGGGEVAHGWAIWRWAGRYFEAEHHGIWRRPDGTLIDVTPMFYGQTRTLFLSDPQAVFDPARFRANILGAEAGNAVAEEYVALARERAAILNAYGEPGVAHAITPEDQARLDAITPRWVELYAALERGEGMLQGA</sequence>
<dbReference type="Proteomes" id="UP000527143">
    <property type="component" value="Unassembled WGS sequence"/>
</dbReference>
<dbReference type="EMBL" id="JACIJF010000003">
    <property type="protein sequence ID" value="MBB5710183.1"/>
    <property type="molecule type" value="Genomic_DNA"/>
</dbReference>
<evidence type="ECO:0000313" key="2">
    <source>
        <dbReference type="Proteomes" id="UP000527143"/>
    </source>
</evidence>
<proteinExistence type="predicted"/>
<keyword evidence="2" id="KW-1185">Reference proteome</keyword>
<protein>
    <submittedName>
        <fullName evidence="1">Uncharacterized protein</fullName>
    </submittedName>
</protein>
<name>A0A840YQ81_9SPHN</name>
<reference evidence="1 2" key="1">
    <citation type="submission" date="2020-08" db="EMBL/GenBank/DDBJ databases">
        <title>Genomic Encyclopedia of Type Strains, Phase IV (KMG-IV): sequencing the most valuable type-strain genomes for metagenomic binning, comparative biology and taxonomic classification.</title>
        <authorList>
            <person name="Goeker M."/>
        </authorList>
    </citation>
    <scope>NUCLEOTIDE SEQUENCE [LARGE SCALE GENOMIC DNA]</scope>
    <source>
        <strain evidence="1 2">DSM 26736</strain>
    </source>
</reference>
<organism evidence="1 2">
    <name type="scientific">Sphingomonas xinjiangensis</name>
    <dbReference type="NCBI Taxonomy" id="643568"/>
    <lineage>
        <taxon>Bacteria</taxon>
        <taxon>Pseudomonadati</taxon>
        <taxon>Pseudomonadota</taxon>
        <taxon>Alphaproteobacteria</taxon>
        <taxon>Sphingomonadales</taxon>
        <taxon>Sphingomonadaceae</taxon>
        <taxon>Sphingomonas</taxon>
    </lineage>
</organism>
<comment type="caution">
    <text evidence="1">The sequence shown here is derived from an EMBL/GenBank/DDBJ whole genome shotgun (WGS) entry which is preliminary data.</text>
</comment>
<accession>A0A840YQ81</accession>
<gene>
    <name evidence="1" type="ORF">FHT02_001411</name>
</gene>
<dbReference type="RefSeq" id="WP_184085881.1">
    <property type="nucleotide sequence ID" value="NZ_JACIJF010000003.1"/>
</dbReference>
<evidence type="ECO:0000313" key="1">
    <source>
        <dbReference type="EMBL" id="MBB5710183.1"/>
    </source>
</evidence>